<keyword evidence="4" id="KW-0479">Metal-binding</keyword>
<keyword evidence="5" id="KW-0408">Iron</keyword>
<evidence type="ECO:0008006" key="8">
    <source>
        <dbReference type="Google" id="ProtNLM"/>
    </source>
</evidence>
<comment type="cofactor">
    <cofactor evidence="1">
        <name>heme b</name>
        <dbReference type="ChEBI" id="CHEBI:60344"/>
    </cofactor>
</comment>
<feature type="transmembrane region" description="Helical" evidence="6">
    <location>
        <begin position="12"/>
        <end position="33"/>
    </location>
</feature>
<feature type="transmembrane region" description="Helical" evidence="6">
    <location>
        <begin position="103"/>
        <end position="123"/>
    </location>
</feature>
<evidence type="ECO:0000256" key="5">
    <source>
        <dbReference type="ARBA" id="ARBA00023004"/>
    </source>
</evidence>
<dbReference type="Gene3D" id="1.20.120.1770">
    <property type="match status" value="1"/>
</dbReference>
<name>A0A7S2WMF7_9STRA</name>
<organism evidence="7">
    <name type="scientific">Eucampia antarctica</name>
    <dbReference type="NCBI Taxonomy" id="49252"/>
    <lineage>
        <taxon>Eukaryota</taxon>
        <taxon>Sar</taxon>
        <taxon>Stramenopiles</taxon>
        <taxon>Ochrophyta</taxon>
        <taxon>Bacillariophyta</taxon>
        <taxon>Mediophyceae</taxon>
        <taxon>Biddulphiophycidae</taxon>
        <taxon>Hemiaulales</taxon>
        <taxon>Hemiaulaceae</taxon>
        <taxon>Eucampia</taxon>
    </lineage>
</organism>
<evidence type="ECO:0000256" key="1">
    <source>
        <dbReference type="ARBA" id="ARBA00001970"/>
    </source>
</evidence>
<dbReference type="GO" id="GO:0046872">
    <property type="term" value="F:metal ion binding"/>
    <property type="evidence" value="ECO:0007669"/>
    <property type="project" value="UniProtKB-KW"/>
</dbReference>
<feature type="transmembrane region" description="Helical" evidence="6">
    <location>
        <begin position="63"/>
        <end position="83"/>
    </location>
</feature>
<dbReference type="AlphaFoldDB" id="A0A7S2WMF7"/>
<evidence type="ECO:0000256" key="6">
    <source>
        <dbReference type="SAM" id="Phobius"/>
    </source>
</evidence>
<dbReference type="GO" id="GO:0016020">
    <property type="term" value="C:membrane"/>
    <property type="evidence" value="ECO:0007669"/>
    <property type="project" value="UniProtKB-SubCell"/>
</dbReference>
<dbReference type="GO" id="GO:0020037">
    <property type="term" value="F:heme binding"/>
    <property type="evidence" value="ECO:0007669"/>
    <property type="project" value="TreeGrafter"/>
</dbReference>
<comment type="subcellular location">
    <subcellularLocation>
        <location evidence="2">Membrane</location>
        <topology evidence="2">Multi-pass membrane protein</topology>
    </subcellularLocation>
</comment>
<dbReference type="GO" id="GO:0140575">
    <property type="term" value="F:transmembrane monodehydroascorbate reductase activity"/>
    <property type="evidence" value="ECO:0007669"/>
    <property type="project" value="InterPro"/>
</dbReference>
<keyword evidence="6" id="KW-0472">Membrane</keyword>
<gene>
    <name evidence="7" type="ORF">EANT1437_LOCUS14036</name>
</gene>
<reference evidence="7" key="1">
    <citation type="submission" date="2021-01" db="EMBL/GenBank/DDBJ databases">
        <authorList>
            <person name="Corre E."/>
            <person name="Pelletier E."/>
            <person name="Niang G."/>
            <person name="Scheremetjew M."/>
            <person name="Finn R."/>
            <person name="Kale V."/>
            <person name="Holt S."/>
            <person name="Cochrane G."/>
            <person name="Meng A."/>
            <person name="Brown T."/>
            <person name="Cohen L."/>
        </authorList>
    </citation>
    <scope>NUCLEOTIDE SEQUENCE</scope>
    <source>
        <strain evidence="7">CCMP1452</strain>
    </source>
</reference>
<protein>
    <recommendedName>
        <fullName evidence="8">Cytochrome b561 domain-containing protein</fullName>
    </recommendedName>
</protein>
<keyword evidence="6" id="KW-0812">Transmembrane</keyword>
<proteinExistence type="predicted"/>
<dbReference type="PANTHER" id="PTHR15422">
    <property type="entry name" value="OS05G0565100 PROTEIN"/>
    <property type="match status" value="1"/>
</dbReference>
<evidence type="ECO:0000313" key="7">
    <source>
        <dbReference type="EMBL" id="CAD9696548.1"/>
    </source>
</evidence>
<keyword evidence="6" id="KW-1133">Transmembrane helix</keyword>
<dbReference type="PANTHER" id="PTHR15422:SF24">
    <property type="entry name" value="DOMON RELATED DOMAIN-CONTAINING PROTEIN"/>
    <property type="match status" value="1"/>
</dbReference>
<evidence type="ECO:0000256" key="4">
    <source>
        <dbReference type="ARBA" id="ARBA00022723"/>
    </source>
</evidence>
<sequence length="168" mass="19063">MSVSKKSHFSLTHHRIGLALMIIITFQVVNGFLRPAVERTSDPTSTEKNSKNKSFLKTTPRQMWQLTHSILGVLMVAVVFYQLGNGYDMFSNDFTVTSLVPYFYVYIGIMLLTFAVIKVWMLYEEYDAERNSSGVNSFAPEQKRMANEATSRGICPDSDLAPIQFSIE</sequence>
<dbReference type="InterPro" id="IPR045150">
    <property type="entry name" value="CYB561D1/2"/>
</dbReference>
<evidence type="ECO:0000256" key="3">
    <source>
        <dbReference type="ARBA" id="ARBA00022617"/>
    </source>
</evidence>
<keyword evidence="3" id="KW-0349">Heme</keyword>
<dbReference type="EMBL" id="HBHI01027439">
    <property type="protein sequence ID" value="CAD9696548.1"/>
    <property type="molecule type" value="Transcribed_RNA"/>
</dbReference>
<evidence type="ECO:0000256" key="2">
    <source>
        <dbReference type="ARBA" id="ARBA00004141"/>
    </source>
</evidence>
<accession>A0A7S2WMF7</accession>